<feature type="region of interest" description="Disordered" evidence="9">
    <location>
        <begin position="1139"/>
        <end position="1175"/>
    </location>
</feature>
<keyword evidence="11" id="KW-1185">Reference proteome</keyword>
<keyword evidence="3" id="KW-0053">Apoptosis</keyword>
<keyword evidence="4" id="KW-0805">Transcription regulation</keyword>
<feature type="compositionally biased region" description="Low complexity" evidence="9">
    <location>
        <begin position="322"/>
        <end position="335"/>
    </location>
</feature>
<sequence length="1273" mass="133015">MLKRKFEETLSEGDTASTSTSDIISTSTTATTTTSNNNSNNNNNNNNSSTNGHCESEDSNCSAGSTDALAPEATSVGPSPAKRRKKRVNFKGVTVFYFPRRQGFTCVPSEGGSTLGMSEKHTFTKEFSLSEYTKEQKRIHRAVLEEQRRQGKMFPSPLLSNSTALHPAEPGPDDDDDDDISSGSESDSDYDDYYFLQPLPIRQRRVLLRTSGVKKIDNEEKDECRDIRVSRNVCGCDCQLFCDPATCSCSAAGIQCQVDRLSFPCGCTKDGCGNASGRIEFNPIRVRTHFIHTLMRLELERKDSETLTSGLLTDADNGSAYSSSDVSGHVDVVGTGEEEEEGEVQREQDGSCSSTNNSSSCNIQLDSHSSQGPLSNGSCSSSSSSADGSGCKPPLKGRLKSKTEESIDLNMFNSNERGSCRDCQNTDMCNVMMHDVKFSMVSQHQRQQQQQQQQRVISAAMSAPAFVSAAQQLQQQQLQQQQHHQLNIPGAISLLHPPASPAAVTQQQHSQHMLLFNDGDEEVYQGEATSSMYFDNEDSAYTDLSDSGTAQSLDARPFASLTRGGPQGKFRVTPSPLFSSGLVGTPSPAPPLATGHAEASPMSSGSSLLNLSCVRNLPAPSDGPAPVVRMSGPQLPLLPPTLQQPPPLSPGAPPTTSSQPLQGSPYLQDGPTATVRAPLDASSANSVPQDAGLGETARISANSLLHPAMTTDGSAVGLEEDTLAFPNRMAAGYPLKFHTGDQLDVSHHVPTSPHKLKAATSQCFPSDSLASGHDYLAGPDGNSRFVSSPSASCLETLGAPTTPSHSSNGNVTSYDSLHTAPLSSCWTQPLVSPTLANTLPHTLAHTLPECFRLGSSSLSAAVVSSATDAQGSALTVSDTPSRSGQLSSSSPSSSSSASSTTTYATMTSTTRDRLAAHCPGISSHMDGPRDVAAHTLTDAPTTLSQFELSHENAVTSSFVAPREMPGYDGFINPTPPSSTAAACAKHIASQDEGGCRTAAHNTGQTSLLSAQMGVVAPVNSAHVSSSSCLQFSSDPLTVSSSTTSAATPDTPPDAAESPPSGTDQSTMACKSDATNSESASTEVSKDPVTQADSTATSADQQEETPSLDGLSHSSLDSVCATSGARSECCANGPSVTAEAVTSSDSSIDGGDTRSTGGTTEHTGLEGNSGNAGDCADGGAHVDNGAGLPDGKCQWGQGGNGGQHTCLSSVSATADSDLDFEDHKREADGGSYPSSATQSSSSSSPSSEEDKDRGSVGQNFGEIIKESIVEMVLV</sequence>
<feature type="compositionally biased region" description="Pro residues" evidence="9">
    <location>
        <begin position="636"/>
        <end position="653"/>
    </location>
</feature>
<dbReference type="PANTHER" id="PTHR13580">
    <property type="entry name" value="TGF-BETA INDUCED APOPTOSIS PROTEIN"/>
    <property type="match status" value="1"/>
</dbReference>
<feature type="compositionally biased region" description="Polar residues" evidence="9">
    <location>
        <begin position="1061"/>
        <end position="1082"/>
    </location>
</feature>
<feature type="region of interest" description="Disordered" evidence="9">
    <location>
        <begin position="871"/>
        <end position="906"/>
    </location>
</feature>
<reference evidence="12" key="1">
    <citation type="submission" date="2025-08" db="UniProtKB">
        <authorList>
            <consortium name="RefSeq"/>
        </authorList>
    </citation>
    <scope>IDENTIFICATION</scope>
</reference>
<dbReference type="PANTHER" id="PTHR13580:SF9">
    <property type="entry name" value="AXIN1 UP-REGULATED 1, ISOFORM A"/>
    <property type="match status" value="1"/>
</dbReference>
<feature type="compositionally biased region" description="Low complexity" evidence="9">
    <location>
        <begin position="1039"/>
        <end position="1060"/>
    </location>
</feature>
<evidence type="ECO:0000256" key="6">
    <source>
        <dbReference type="ARBA" id="ARBA00023159"/>
    </source>
</evidence>
<feature type="region of interest" description="Disordered" evidence="9">
    <location>
        <begin position="1"/>
        <end position="85"/>
    </location>
</feature>
<feature type="compositionally biased region" description="Polar residues" evidence="9">
    <location>
        <begin position="1090"/>
        <end position="1099"/>
    </location>
</feature>
<name>A0ABM0KAI0_APLCA</name>
<evidence type="ECO:0000256" key="5">
    <source>
        <dbReference type="ARBA" id="ARBA00023125"/>
    </source>
</evidence>
<organism evidence="11 12">
    <name type="scientific">Aplysia californica</name>
    <name type="common">California sea hare</name>
    <dbReference type="NCBI Taxonomy" id="6500"/>
    <lineage>
        <taxon>Eukaryota</taxon>
        <taxon>Metazoa</taxon>
        <taxon>Spiralia</taxon>
        <taxon>Lophotrochozoa</taxon>
        <taxon>Mollusca</taxon>
        <taxon>Gastropoda</taxon>
        <taxon>Heterobranchia</taxon>
        <taxon>Euthyneura</taxon>
        <taxon>Tectipleura</taxon>
        <taxon>Aplysiida</taxon>
        <taxon>Aplysioidea</taxon>
        <taxon>Aplysiidae</taxon>
        <taxon>Aplysia</taxon>
    </lineage>
</organism>
<protein>
    <submittedName>
        <fullName evidence="12">Pneumococcal serine-rich repeat protein</fullName>
    </submittedName>
</protein>
<comment type="subcellular location">
    <subcellularLocation>
        <location evidence="1">Nucleus</location>
    </subcellularLocation>
</comment>
<dbReference type="GeneID" id="101857764"/>
<keyword evidence="6" id="KW-0010">Activator</keyword>
<feature type="region of interest" description="Disordered" evidence="9">
    <location>
        <begin position="146"/>
        <end position="192"/>
    </location>
</feature>
<keyword evidence="7" id="KW-0804">Transcription</keyword>
<feature type="region of interest" description="Disordered" evidence="9">
    <location>
        <begin position="1037"/>
        <end position="1116"/>
    </location>
</feature>
<feature type="region of interest" description="Disordered" evidence="9">
    <location>
        <begin position="624"/>
        <end position="692"/>
    </location>
</feature>
<accession>A0ABM0KAI0</accession>
<evidence type="ECO:0000259" key="10">
    <source>
        <dbReference type="Pfam" id="PF16019"/>
    </source>
</evidence>
<feature type="compositionally biased region" description="Low complexity" evidence="9">
    <location>
        <begin position="14"/>
        <end position="51"/>
    </location>
</feature>
<dbReference type="InterPro" id="IPR031972">
    <property type="entry name" value="CSRNP_N"/>
</dbReference>
<dbReference type="InterPro" id="IPR023260">
    <property type="entry name" value="Cys/Ser-rich_nuc_prot"/>
</dbReference>
<evidence type="ECO:0000256" key="8">
    <source>
        <dbReference type="ARBA" id="ARBA00023242"/>
    </source>
</evidence>
<comment type="similarity">
    <text evidence="2">Belongs to the AXUD1 family.</text>
</comment>
<feature type="region of interest" description="Disordered" evidence="9">
    <location>
        <begin position="1216"/>
        <end position="1260"/>
    </location>
</feature>
<feature type="compositionally biased region" description="Low complexity" evidence="9">
    <location>
        <begin position="1106"/>
        <end position="1116"/>
    </location>
</feature>
<feature type="region of interest" description="Disordered" evidence="9">
    <location>
        <begin position="310"/>
        <end position="404"/>
    </location>
</feature>
<dbReference type="PRINTS" id="PR02031">
    <property type="entry name" value="CYSSERRICHNP"/>
</dbReference>
<feature type="domain" description="Cysteine/serine-rich nuclear protein N-terminal" evidence="10">
    <location>
        <begin position="84"/>
        <end position="301"/>
    </location>
</feature>
<feature type="compositionally biased region" description="Low complexity" evidence="9">
    <location>
        <begin position="369"/>
        <end position="390"/>
    </location>
</feature>
<feature type="compositionally biased region" description="Low complexity" evidence="9">
    <location>
        <begin position="1230"/>
        <end position="1245"/>
    </location>
</feature>
<keyword evidence="8" id="KW-0539">Nucleus</keyword>
<dbReference type="Proteomes" id="UP000694888">
    <property type="component" value="Unplaced"/>
</dbReference>
<evidence type="ECO:0000256" key="4">
    <source>
        <dbReference type="ARBA" id="ARBA00023015"/>
    </source>
</evidence>
<dbReference type="RefSeq" id="XP_005112870.2">
    <property type="nucleotide sequence ID" value="XM_005112813.3"/>
</dbReference>
<keyword evidence="5" id="KW-0238">DNA-binding</keyword>
<dbReference type="Pfam" id="PF16019">
    <property type="entry name" value="CSRNP_N"/>
    <property type="match status" value="1"/>
</dbReference>
<evidence type="ECO:0000313" key="11">
    <source>
        <dbReference type="Proteomes" id="UP000694888"/>
    </source>
</evidence>
<gene>
    <name evidence="12" type="primary">LOC101857764</name>
</gene>
<feature type="compositionally biased region" description="Acidic residues" evidence="9">
    <location>
        <begin position="171"/>
        <end position="192"/>
    </location>
</feature>
<feature type="compositionally biased region" description="Low complexity" evidence="9">
    <location>
        <begin position="350"/>
        <end position="362"/>
    </location>
</feature>
<feature type="compositionally biased region" description="Low complexity" evidence="9">
    <location>
        <begin position="1141"/>
        <end position="1165"/>
    </location>
</feature>
<evidence type="ECO:0000256" key="3">
    <source>
        <dbReference type="ARBA" id="ARBA00022703"/>
    </source>
</evidence>
<feature type="region of interest" description="Disordered" evidence="9">
    <location>
        <begin position="558"/>
        <end position="606"/>
    </location>
</feature>
<evidence type="ECO:0000256" key="7">
    <source>
        <dbReference type="ARBA" id="ARBA00023163"/>
    </source>
</evidence>
<feature type="compositionally biased region" description="Low complexity" evidence="9">
    <location>
        <begin position="879"/>
        <end position="906"/>
    </location>
</feature>
<evidence type="ECO:0000256" key="1">
    <source>
        <dbReference type="ARBA" id="ARBA00004123"/>
    </source>
</evidence>
<evidence type="ECO:0000256" key="9">
    <source>
        <dbReference type="SAM" id="MobiDB-lite"/>
    </source>
</evidence>
<evidence type="ECO:0000313" key="12">
    <source>
        <dbReference type="RefSeq" id="XP_005112870.2"/>
    </source>
</evidence>
<evidence type="ECO:0000256" key="2">
    <source>
        <dbReference type="ARBA" id="ARBA00008548"/>
    </source>
</evidence>
<proteinExistence type="inferred from homology"/>